<dbReference type="OrthoDB" id="2451627at2"/>
<evidence type="ECO:0000313" key="2">
    <source>
        <dbReference type="Proteomes" id="UP000005309"/>
    </source>
</evidence>
<gene>
    <name evidence="1" type="ORF">HMPREF0908_0933</name>
</gene>
<accession>C4V339</accession>
<dbReference type="Proteomes" id="UP000005309">
    <property type="component" value="Unassembled WGS sequence"/>
</dbReference>
<dbReference type="AlphaFoldDB" id="C4V339"/>
<keyword evidence="2" id="KW-1185">Reference proteome</keyword>
<comment type="caution">
    <text evidence="1">The sequence shown here is derived from an EMBL/GenBank/DDBJ whole genome shotgun (WGS) entry which is preliminary data.</text>
</comment>
<evidence type="ECO:0008006" key="3">
    <source>
        <dbReference type="Google" id="ProtNLM"/>
    </source>
</evidence>
<organism evidence="1 2">
    <name type="scientific">Selenomonas flueggei ATCC 43531</name>
    <dbReference type="NCBI Taxonomy" id="638302"/>
    <lineage>
        <taxon>Bacteria</taxon>
        <taxon>Bacillati</taxon>
        <taxon>Bacillota</taxon>
        <taxon>Negativicutes</taxon>
        <taxon>Selenomonadales</taxon>
        <taxon>Selenomonadaceae</taxon>
        <taxon>Selenomonas</taxon>
    </lineage>
</organism>
<proteinExistence type="predicted"/>
<evidence type="ECO:0000313" key="1">
    <source>
        <dbReference type="EMBL" id="EEQ48651.1"/>
    </source>
</evidence>
<dbReference type="RefSeq" id="WP_006689667.1">
    <property type="nucleotide sequence ID" value="NZ_GG694006.1"/>
</dbReference>
<sequence length="154" mass="18430">MKNDFEEKFTEYQADMVSICLEYVDWRADAIYIYCSYESNTIYGDCFFEITKKVVKKHQLNDIKGKEEGFEYDVSEERQRGLLDIISEDIEKIYTLCMKYGKDMPTEMKLVYDVKKNSLKADYCYENLWTDSETKLGLHICEEWFEEVKKKEEG</sequence>
<protein>
    <recommendedName>
        <fullName evidence="3">DUF600 domain-containing protein</fullName>
    </recommendedName>
</protein>
<dbReference type="eggNOG" id="ENOG50307VY">
    <property type="taxonomic scope" value="Bacteria"/>
</dbReference>
<dbReference type="STRING" id="638302.HMPREF0908_0933"/>
<name>C4V339_9FIRM</name>
<dbReference type="HOGENOM" id="CLU_144662_0_0_9"/>
<reference evidence="1 2" key="1">
    <citation type="submission" date="2009-04" db="EMBL/GenBank/DDBJ databases">
        <authorList>
            <person name="Qin X."/>
            <person name="Bachman B."/>
            <person name="Battles P."/>
            <person name="Bell A."/>
            <person name="Bess C."/>
            <person name="Bickham C."/>
            <person name="Chaboub L."/>
            <person name="Chen D."/>
            <person name="Coyle M."/>
            <person name="Deiros D.R."/>
            <person name="Dinh H."/>
            <person name="Forbes L."/>
            <person name="Fowler G."/>
            <person name="Francisco L."/>
            <person name="Fu Q."/>
            <person name="Gubbala S."/>
            <person name="Hale W."/>
            <person name="Han Y."/>
            <person name="Hemphill L."/>
            <person name="Highlander S.K."/>
            <person name="Hirani K."/>
            <person name="Hogues M."/>
            <person name="Jackson L."/>
            <person name="Jakkamsetti A."/>
            <person name="Javaid M."/>
            <person name="Jiang H."/>
            <person name="Korchina V."/>
            <person name="Kovar C."/>
            <person name="Lara F."/>
            <person name="Lee S."/>
            <person name="Mata R."/>
            <person name="Mathew T."/>
            <person name="Moen C."/>
            <person name="Morales K."/>
            <person name="Munidasa M."/>
            <person name="Nazareth L."/>
            <person name="Ngo R."/>
            <person name="Nguyen L."/>
            <person name="Okwuonu G."/>
            <person name="Ongeri F."/>
            <person name="Patil S."/>
            <person name="Petrosino J."/>
            <person name="Pham C."/>
            <person name="Pham P."/>
            <person name="Pu L.-L."/>
            <person name="Puazo M."/>
            <person name="Raj R."/>
            <person name="Reid J."/>
            <person name="Rouhana J."/>
            <person name="Saada N."/>
            <person name="Shang Y."/>
            <person name="Simmons D."/>
            <person name="Thornton R."/>
            <person name="Warren J."/>
            <person name="Weissenberger G."/>
            <person name="Zhang J."/>
            <person name="Zhang L."/>
            <person name="Zhou C."/>
            <person name="Zhu D."/>
            <person name="Muzny D."/>
            <person name="Worley K."/>
            <person name="Gibbs R."/>
        </authorList>
    </citation>
    <scope>NUCLEOTIDE SEQUENCE [LARGE SCALE GENOMIC DNA]</scope>
    <source>
        <strain evidence="1 2">ATCC 43531</strain>
    </source>
</reference>
<dbReference type="EMBL" id="ACLA01000013">
    <property type="protein sequence ID" value="EEQ48651.1"/>
    <property type="molecule type" value="Genomic_DNA"/>
</dbReference>